<dbReference type="InterPro" id="IPR011051">
    <property type="entry name" value="RmlC_Cupin_sf"/>
</dbReference>
<name>A0ABW2RFK1_9BACL</name>
<proteinExistence type="predicted"/>
<evidence type="ECO:0000313" key="1">
    <source>
        <dbReference type="EMBL" id="MFC7439690.1"/>
    </source>
</evidence>
<reference evidence="2" key="1">
    <citation type="journal article" date="2019" name="Int. J. Syst. Evol. Microbiol.">
        <title>The Global Catalogue of Microorganisms (GCM) 10K type strain sequencing project: providing services to taxonomists for standard genome sequencing and annotation.</title>
        <authorList>
            <consortium name="The Broad Institute Genomics Platform"/>
            <consortium name="The Broad Institute Genome Sequencing Center for Infectious Disease"/>
            <person name="Wu L."/>
            <person name="Ma J."/>
        </authorList>
    </citation>
    <scope>NUCLEOTIDE SEQUENCE [LARGE SCALE GENOMIC DNA]</scope>
    <source>
        <strain evidence="2">CGMCC 1.12942</strain>
    </source>
</reference>
<sequence>MRIFRFNTHLAKRIDKFDSQNAFVCPVLRTNGFVQVGCFFVQPEGRIGMHPAVTNQLLMVVQGKGWVRSNTSAPVFVEMGDAIYWEEGEWHEAGSDDGMMAFVWEGKTLNPGQFMLTQTSETLT</sequence>
<dbReference type="EMBL" id="JBHTBW010000003">
    <property type="protein sequence ID" value="MFC7439690.1"/>
    <property type="molecule type" value="Genomic_DNA"/>
</dbReference>
<dbReference type="InterPro" id="IPR014710">
    <property type="entry name" value="RmlC-like_jellyroll"/>
</dbReference>
<accession>A0ABW2RFK1</accession>
<keyword evidence="2" id="KW-1185">Reference proteome</keyword>
<dbReference type="SUPFAM" id="SSF51182">
    <property type="entry name" value="RmlC-like cupins"/>
    <property type="match status" value="1"/>
</dbReference>
<dbReference type="RefSeq" id="WP_379862872.1">
    <property type="nucleotide sequence ID" value="NZ_JBHTBW010000003.1"/>
</dbReference>
<dbReference type="Proteomes" id="UP001596500">
    <property type="component" value="Unassembled WGS sequence"/>
</dbReference>
<comment type="caution">
    <text evidence="1">The sequence shown here is derived from an EMBL/GenBank/DDBJ whole genome shotgun (WGS) entry which is preliminary data.</text>
</comment>
<gene>
    <name evidence="1" type="ORF">ACFQNG_00705</name>
</gene>
<organism evidence="1 2">
    <name type="scientific">Laceyella putida</name>
    <dbReference type="NCBI Taxonomy" id="110101"/>
    <lineage>
        <taxon>Bacteria</taxon>
        <taxon>Bacillati</taxon>
        <taxon>Bacillota</taxon>
        <taxon>Bacilli</taxon>
        <taxon>Bacillales</taxon>
        <taxon>Thermoactinomycetaceae</taxon>
        <taxon>Laceyella</taxon>
    </lineage>
</organism>
<evidence type="ECO:0000313" key="2">
    <source>
        <dbReference type="Proteomes" id="UP001596500"/>
    </source>
</evidence>
<protein>
    <submittedName>
        <fullName evidence="1">Cupin</fullName>
    </submittedName>
</protein>
<dbReference type="Gene3D" id="2.60.120.10">
    <property type="entry name" value="Jelly Rolls"/>
    <property type="match status" value="1"/>
</dbReference>